<dbReference type="KEGG" id="gmw:113519059"/>
<accession>A0A6J1WV08</accession>
<gene>
    <name evidence="2" type="primary">LOC113519059</name>
</gene>
<dbReference type="AlphaFoldDB" id="A0A6J1WV08"/>
<protein>
    <submittedName>
        <fullName evidence="2">Uncharacterized protein LOC113519059</fullName>
    </submittedName>
</protein>
<proteinExistence type="predicted"/>
<evidence type="ECO:0000313" key="2">
    <source>
        <dbReference type="RefSeq" id="XP_026759906.2"/>
    </source>
</evidence>
<dbReference type="RefSeq" id="XP_026759906.2">
    <property type="nucleotide sequence ID" value="XM_026904105.3"/>
</dbReference>
<evidence type="ECO:0000313" key="1">
    <source>
        <dbReference type="Proteomes" id="UP001652740"/>
    </source>
</evidence>
<dbReference type="GeneID" id="113519059"/>
<sequence>MQKNTAVLTVVCILLCLAFNYTFSLRRDTNKKWSFIRSNRNRTRLCNALHHTDIAERTKKMTNNMENAMKKIKDSAHDIYINGIKKSQSKIKFSDDDFRSFELSVIMKKYPYLDLKEIEQKFSPSSNKNTRQSYQALPDEANFRHDPSLCESGDDIINVEISNRGLSGFSIPPKLIKSESMVENKLKVNNLKNPVNMSENLIDVSKVPDRDVLNSLKADIISYEETKIHKDILIK</sequence>
<dbReference type="InParanoid" id="A0A6J1WV08"/>
<reference evidence="2" key="1">
    <citation type="submission" date="2025-08" db="UniProtKB">
        <authorList>
            <consortium name="RefSeq"/>
        </authorList>
    </citation>
    <scope>IDENTIFICATION</scope>
    <source>
        <tissue evidence="2">Whole larvae</tissue>
    </source>
</reference>
<organism evidence="1 2">
    <name type="scientific">Galleria mellonella</name>
    <name type="common">Greater wax moth</name>
    <dbReference type="NCBI Taxonomy" id="7137"/>
    <lineage>
        <taxon>Eukaryota</taxon>
        <taxon>Metazoa</taxon>
        <taxon>Ecdysozoa</taxon>
        <taxon>Arthropoda</taxon>
        <taxon>Hexapoda</taxon>
        <taxon>Insecta</taxon>
        <taxon>Pterygota</taxon>
        <taxon>Neoptera</taxon>
        <taxon>Endopterygota</taxon>
        <taxon>Lepidoptera</taxon>
        <taxon>Glossata</taxon>
        <taxon>Ditrysia</taxon>
        <taxon>Pyraloidea</taxon>
        <taxon>Pyralidae</taxon>
        <taxon>Galleriinae</taxon>
        <taxon>Galleria</taxon>
    </lineage>
</organism>
<keyword evidence="1" id="KW-1185">Reference proteome</keyword>
<dbReference type="Proteomes" id="UP001652740">
    <property type="component" value="Unplaced"/>
</dbReference>
<name>A0A6J1WV08_GALME</name>